<name>A0A8C5IS15_JUNHY</name>
<dbReference type="Pfam" id="PF00595">
    <property type="entry name" value="PDZ"/>
    <property type="match status" value="1"/>
</dbReference>
<dbReference type="Gene3D" id="2.30.42.10">
    <property type="match status" value="1"/>
</dbReference>
<dbReference type="InterPro" id="IPR001478">
    <property type="entry name" value="PDZ"/>
</dbReference>
<dbReference type="PANTHER" id="PTHR14191:SF20">
    <property type="entry name" value="NA(+)_H(+) EXCHANGE REGULATORY COFACTOR NHE-RF4"/>
    <property type="match status" value="1"/>
</dbReference>
<feature type="region of interest" description="Disordered" evidence="2">
    <location>
        <begin position="164"/>
        <end position="203"/>
    </location>
</feature>
<reference evidence="4" key="1">
    <citation type="submission" date="2025-08" db="UniProtKB">
        <authorList>
            <consortium name="Ensembl"/>
        </authorList>
    </citation>
    <scope>IDENTIFICATION</scope>
</reference>
<dbReference type="GO" id="GO:0005102">
    <property type="term" value="F:signaling receptor binding"/>
    <property type="evidence" value="ECO:0007669"/>
    <property type="project" value="TreeGrafter"/>
</dbReference>
<dbReference type="GO" id="GO:0043495">
    <property type="term" value="F:protein-membrane adaptor activity"/>
    <property type="evidence" value="ECO:0007669"/>
    <property type="project" value="TreeGrafter"/>
</dbReference>
<proteinExistence type="predicted"/>
<dbReference type="GO" id="GO:0016324">
    <property type="term" value="C:apical plasma membrane"/>
    <property type="evidence" value="ECO:0007669"/>
    <property type="project" value="TreeGrafter"/>
</dbReference>
<dbReference type="Ensembl" id="ENSJHYT00000009878.1">
    <property type="protein sequence ID" value="ENSJHYP00000008105.1"/>
    <property type="gene ID" value="ENSJHYG00000006446.1"/>
</dbReference>
<evidence type="ECO:0000256" key="1">
    <source>
        <dbReference type="ARBA" id="ARBA00022737"/>
    </source>
</evidence>
<dbReference type="PROSITE" id="PS50106">
    <property type="entry name" value="PDZ"/>
    <property type="match status" value="1"/>
</dbReference>
<feature type="compositionally biased region" description="Pro residues" evidence="2">
    <location>
        <begin position="169"/>
        <end position="180"/>
    </location>
</feature>
<dbReference type="InterPro" id="IPR051067">
    <property type="entry name" value="NHER"/>
</dbReference>
<dbReference type="SMART" id="SM00228">
    <property type="entry name" value="PDZ"/>
    <property type="match status" value="1"/>
</dbReference>
<sequence>KFRKGHVYPSAFLGNYRSLQGPAHGLCPHTDGEAVGEPRFYLLTKESTETFGFCLHEELGCQGQFLWDVDVGLPAEQAGMREGDRVLAVNGESIEGLDHEQTVHRIRAREDQVTLLVIDPAGDEFYHSVGPGATLLLWLGSPGPRWALPPLLCGERPQVPARCTGRSPVPIPSLPLPVPLQPRAHPSAGEGACSPASPRRGRS</sequence>
<dbReference type="GO" id="GO:0072659">
    <property type="term" value="P:protein localization to plasma membrane"/>
    <property type="evidence" value="ECO:0007669"/>
    <property type="project" value="TreeGrafter"/>
</dbReference>
<dbReference type="Proteomes" id="UP000694408">
    <property type="component" value="Unplaced"/>
</dbReference>
<keyword evidence="1" id="KW-0677">Repeat</keyword>
<dbReference type="PANTHER" id="PTHR14191">
    <property type="entry name" value="PDZ DOMAIN CONTAINING PROTEIN"/>
    <property type="match status" value="1"/>
</dbReference>
<feature type="domain" description="PDZ" evidence="3">
    <location>
        <begin position="40"/>
        <end position="121"/>
    </location>
</feature>
<dbReference type="InterPro" id="IPR036034">
    <property type="entry name" value="PDZ_sf"/>
</dbReference>
<evidence type="ECO:0000256" key="2">
    <source>
        <dbReference type="SAM" id="MobiDB-lite"/>
    </source>
</evidence>
<reference evidence="4" key="2">
    <citation type="submission" date="2025-09" db="UniProtKB">
        <authorList>
            <consortium name="Ensembl"/>
        </authorList>
    </citation>
    <scope>IDENTIFICATION</scope>
</reference>
<evidence type="ECO:0000313" key="5">
    <source>
        <dbReference type="Proteomes" id="UP000694408"/>
    </source>
</evidence>
<keyword evidence="5" id="KW-1185">Reference proteome</keyword>
<evidence type="ECO:0000259" key="3">
    <source>
        <dbReference type="PROSITE" id="PS50106"/>
    </source>
</evidence>
<organism evidence="4 5">
    <name type="scientific">Junco hyemalis</name>
    <name type="common">Dark-eyed junco</name>
    <dbReference type="NCBI Taxonomy" id="40217"/>
    <lineage>
        <taxon>Eukaryota</taxon>
        <taxon>Metazoa</taxon>
        <taxon>Chordata</taxon>
        <taxon>Craniata</taxon>
        <taxon>Vertebrata</taxon>
        <taxon>Euteleostomi</taxon>
        <taxon>Archelosauria</taxon>
        <taxon>Archosauria</taxon>
        <taxon>Dinosauria</taxon>
        <taxon>Saurischia</taxon>
        <taxon>Theropoda</taxon>
        <taxon>Coelurosauria</taxon>
        <taxon>Aves</taxon>
        <taxon>Neognathae</taxon>
        <taxon>Neoaves</taxon>
        <taxon>Telluraves</taxon>
        <taxon>Australaves</taxon>
        <taxon>Passeriformes</taxon>
        <taxon>Passerellidae</taxon>
        <taxon>Junco</taxon>
    </lineage>
</organism>
<dbReference type="SUPFAM" id="SSF50156">
    <property type="entry name" value="PDZ domain-like"/>
    <property type="match status" value="1"/>
</dbReference>
<protein>
    <recommendedName>
        <fullName evidence="3">PDZ domain-containing protein</fullName>
    </recommendedName>
</protein>
<dbReference type="AlphaFoldDB" id="A0A8C5IS15"/>
<accession>A0A8C5IS15</accession>
<evidence type="ECO:0000313" key="4">
    <source>
        <dbReference type="Ensembl" id="ENSJHYP00000008105.1"/>
    </source>
</evidence>
<dbReference type="CDD" id="cd06768">
    <property type="entry name" value="PDZ_NHERF-like"/>
    <property type="match status" value="1"/>
</dbReference>